<evidence type="ECO:0000256" key="3">
    <source>
        <dbReference type="ARBA" id="ARBA00010312"/>
    </source>
</evidence>
<evidence type="ECO:0000256" key="2">
    <source>
        <dbReference type="ARBA" id="ARBA00004196"/>
    </source>
</evidence>
<dbReference type="GO" id="GO:0008863">
    <property type="term" value="F:formate dehydrogenase (NAD+) activity"/>
    <property type="evidence" value="ECO:0007669"/>
    <property type="project" value="InterPro"/>
</dbReference>
<evidence type="ECO:0000256" key="6">
    <source>
        <dbReference type="ARBA" id="ARBA00022764"/>
    </source>
</evidence>
<dbReference type="InterPro" id="IPR009010">
    <property type="entry name" value="Asp_de-COase-like_dom_sf"/>
</dbReference>
<dbReference type="InterPro" id="IPR006443">
    <property type="entry name" value="Formate-DH-alph_fdnG"/>
</dbReference>
<comment type="caution">
    <text evidence="10">The sequence shown here is derived from an EMBL/GenBank/DDBJ whole genome shotgun (WGS) entry which is preliminary data.</text>
</comment>
<dbReference type="Pfam" id="PF01568">
    <property type="entry name" value="Molydop_binding"/>
    <property type="match status" value="1"/>
</dbReference>
<comment type="similarity">
    <text evidence="3">Belongs to the prokaryotic molybdopterin-containing oxidoreductase family.</text>
</comment>
<dbReference type="PANTHER" id="PTHR43598">
    <property type="entry name" value="TUNGSTEN-CONTAINING FORMYLMETHANOFURAN DEHYDROGENASE 2 SUBUNIT B"/>
    <property type="match status" value="1"/>
</dbReference>
<dbReference type="GO" id="GO:0043546">
    <property type="term" value="F:molybdopterin cofactor binding"/>
    <property type="evidence" value="ECO:0007669"/>
    <property type="project" value="InterPro"/>
</dbReference>
<sequence length="828" mass="91232">MASLAPSFGRGAMTNSFTDMKNAKVLLIGGNNTAENHPMAMRWVLKAQKNGAKIIVVDPRFNRTAKVADIYAQIRPGTDIAYLGAIVKYIIENKLYDQEYVKYYTTALYKVNPEFSFHEGLFSGFDEAKKTYNKDTWTYQLGPDGKPIVADSFDDPDTVLMKLKEHFKDYTFEKASQVTGIPAEKIKLIADTLVENRPGTILYALGMTQKTTGVQGIRMYAILQLLLGNMGMAGGGINANRGEPNVQGSTDMACLPHILPGYMPAPTDKHATLNDYAMAFGTTRTKQTIALLKAWYGDKATSENEFGYHYLPKRDSKEASQGHISIFENMNKGKFKLGLIFAQNPAVSTPNLELVWKGLSKLEMLVVSEVFETETAAFWQHPGANPKEIKTEVILLPAAMSFEKAGTMTNSARWIQGKPAAVRPPGEAKPDADIISMILLKLKELYKNSTDEKDRAILDLTWDYHVEGKEEIDLEKVLKEINGYDLTTGKLLNSAAQIQKAEPGTVSSGLGGLYTGVITEEGNHTLRHDNSDPSGLGLYPNWTFAWPGNIRILYNRGSADINGKPRDKDRALVWWDGTKWTGPDILDVAAKDKAPNTPEGSKVFPIADAKGALFRTVYAQPQAEKVSVELKEGYDPNIFKVAPILKEAGIADGPLPAHYEPKESPVENAFYPKQKNNPILREFRVPEIQKLGEAKDYPYVLTTYMLTEQFLSGGVTRNTPQLAELMPSNFVEMSKNLAKKIGVQSGDKVTISTARGKVTIPAMVTDRIQTLTINGKQVEVVGVPWGWGFKGLVSGDSINLVTNSVTDPNTGTPEYKACLCNVTKGDNE</sequence>
<keyword evidence="7" id="KW-0560">Oxidoreductase</keyword>
<dbReference type="SUPFAM" id="SSF53706">
    <property type="entry name" value="Formate dehydrogenase/DMSO reductase, domains 1-3"/>
    <property type="match status" value="1"/>
</dbReference>
<name>A0A4R3KHF1_9BACI</name>
<organism evidence="10 11">
    <name type="scientific">Tepidibacillus fermentans</name>
    <dbReference type="NCBI Taxonomy" id="1281767"/>
    <lineage>
        <taxon>Bacteria</taxon>
        <taxon>Bacillati</taxon>
        <taxon>Bacillota</taxon>
        <taxon>Bacilli</taxon>
        <taxon>Bacillales</taxon>
        <taxon>Bacillaceae</taxon>
        <taxon>Tepidibacillus</taxon>
    </lineage>
</organism>
<evidence type="ECO:0000259" key="8">
    <source>
        <dbReference type="Pfam" id="PF00384"/>
    </source>
</evidence>
<evidence type="ECO:0000313" key="11">
    <source>
        <dbReference type="Proteomes" id="UP000295788"/>
    </source>
</evidence>
<evidence type="ECO:0000313" key="10">
    <source>
        <dbReference type="EMBL" id="TCS82101.1"/>
    </source>
</evidence>
<keyword evidence="5" id="KW-0479">Metal-binding</keyword>
<dbReference type="Gene3D" id="2.40.40.20">
    <property type="match status" value="1"/>
</dbReference>
<reference evidence="10 11" key="1">
    <citation type="submission" date="2019-03" db="EMBL/GenBank/DDBJ databases">
        <title>Genomic Encyclopedia of Type Strains, Phase IV (KMG-IV): sequencing the most valuable type-strain genomes for metagenomic binning, comparative biology and taxonomic classification.</title>
        <authorList>
            <person name="Goeker M."/>
        </authorList>
    </citation>
    <scope>NUCLEOTIDE SEQUENCE [LARGE SCALE GENOMIC DNA]</scope>
    <source>
        <strain evidence="10 11">DSM 23802</strain>
    </source>
</reference>
<dbReference type="Proteomes" id="UP000295788">
    <property type="component" value="Unassembled WGS sequence"/>
</dbReference>
<dbReference type="SUPFAM" id="SSF50692">
    <property type="entry name" value="ADC-like"/>
    <property type="match status" value="1"/>
</dbReference>
<dbReference type="InterPro" id="IPR006657">
    <property type="entry name" value="MoPterin_dinucl-bd_dom"/>
</dbReference>
<dbReference type="PANTHER" id="PTHR43598:SF1">
    <property type="entry name" value="FORMATE DEHYDROGENASE-O MAJOR SUBUNIT"/>
    <property type="match status" value="1"/>
</dbReference>
<feature type="domain" description="Molybdopterin oxidoreductase" evidence="8">
    <location>
        <begin position="12"/>
        <end position="438"/>
    </location>
</feature>
<dbReference type="GO" id="GO:0009055">
    <property type="term" value="F:electron transfer activity"/>
    <property type="evidence" value="ECO:0007669"/>
    <property type="project" value="InterPro"/>
</dbReference>
<dbReference type="GO" id="GO:0030151">
    <property type="term" value="F:molybdenum ion binding"/>
    <property type="evidence" value="ECO:0007669"/>
    <property type="project" value="TreeGrafter"/>
</dbReference>
<dbReference type="AlphaFoldDB" id="A0A4R3KHF1"/>
<comment type="cofactor">
    <cofactor evidence="1">
        <name>[4Fe-4S] cluster</name>
        <dbReference type="ChEBI" id="CHEBI:49883"/>
    </cofactor>
</comment>
<keyword evidence="6" id="KW-0574">Periplasm</keyword>
<evidence type="ECO:0000256" key="7">
    <source>
        <dbReference type="ARBA" id="ARBA00023002"/>
    </source>
</evidence>
<dbReference type="CDD" id="cd02792">
    <property type="entry name" value="MopB_CT_Formate-Dh-Na-like"/>
    <property type="match status" value="1"/>
</dbReference>
<evidence type="ECO:0000256" key="4">
    <source>
        <dbReference type="ARBA" id="ARBA00022485"/>
    </source>
</evidence>
<dbReference type="GO" id="GO:0030313">
    <property type="term" value="C:cell envelope"/>
    <property type="evidence" value="ECO:0007669"/>
    <property type="project" value="UniProtKB-SubCell"/>
</dbReference>
<feature type="domain" description="Molybdopterin dinucleotide-binding" evidence="9">
    <location>
        <begin position="700"/>
        <end position="818"/>
    </location>
</feature>
<keyword evidence="4" id="KW-0004">4Fe-4S</keyword>
<keyword evidence="4" id="KW-0408">Iron</keyword>
<evidence type="ECO:0000256" key="1">
    <source>
        <dbReference type="ARBA" id="ARBA00001966"/>
    </source>
</evidence>
<dbReference type="EMBL" id="SMAB01000010">
    <property type="protein sequence ID" value="TCS82101.1"/>
    <property type="molecule type" value="Genomic_DNA"/>
</dbReference>
<protein>
    <submittedName>
        <fullName evidence="10">Formate dehydrogenase (Quinone-dependent) catalytic subunit</fullName>
    </submittedName>
</protein>
<comment type="subcellular location">
    <subcellularLocation>
        <location evidence="2">Cell envelope</location>
    </subcellularLocation>
</comment>
<proteinExistence type="inferred from homology"/>
<gene>
    <name evidence="10" type="ORF">EDD72_11034</name>
</gene>
<dbReference type="Gene3D" id="3.40.50.740">
    <property type="match status" value="1"/>
</dbReference>
<dbReference type="GO" id="GO:0047111">
    <property type="term" value="F:formate dehydrogenase (cytochrome-c-553) activity"/>
    <property type="evidence" value="ECO:0007669"/>
    <property type="project" value="InterPro"/>
</dbReference>
<dbReference type="GO" id="GO:0009061">
    <property type="term" value="P:anaerobic respiration"/>
    <property type="evidence" value="ECO:0007669"/>
    <property type="project" value="TreeGrafter"/>
</dbReference>
<evidence type="ECO:0000259" key="9">
    <source>
        <dbReference type="Pfam" id="PF01568"/>
    </source>
</evidence>
<evidence type="ECO:0000256" key="5">
    <source>
        <dbReference type="ARBA" id="ARBA00022723"/>
    </source>
</evidence>
<dbReference type="GO" id="GO:0051539">
    <property type="term" value="F:4 iron, 4 sulfur cluster binding"/>
    <property type="evidence" value="ECO:0007669"/>
    <property type="project" value="UniProtKB-KW"/>
</dbReference>
<dbReference type="Gene3D" id="3.40.228.10">
    <property type="entry name" value="Dimethylsulfoxide Reductase, domain 2"/>
    <property type="match status" value="2"/>
</dbReference>
<accession>A0A4R3KHF1</accession>
<dbReference type="NCBIfam" id="TIGR01553">
    <property type="entry name" value="formate-DH-alph"/>
    <property type="match status" value="1"/>
</dbReference>
<dbReference type="Pfam" id="PF00384">
    <property type="entry name" value="Molybdopterin"/>
    <property type="match status" value="1"/>
</dbReference>
<keyword evidence="4" id="KW-0411">Iron-sulfur</keyword>
<keyword evidence="11" id="KW-1185">Reference proteome</keyword>
<dbReference type="InterPro" id="IPR006656">
    <property type="entry name" value="Mopterin_OxRdtase"/>
</dbReference>